<organism evidence="2 3">
    <name type="scientific">Candidatus Nanopelagicus abundans</name>
    <dbReference type="NCBI Taxonomy" id="1884916"/>
    <lineage>
        <taxon>Bacteria</taxon>
        <taxon>Bacillati</taxon>
        <taxon>Actinomycetota</taxon>
        <taxon>Actinomycetes</taxon>
        <taxon>Candidatus Nanopelagicales</taxon>
        <taxon>Candidatus Nanopelagicaceae</taxon>
        <taxon>Candidatus Nanopelagicus</taxon>
    </lineage>
</organism>
<dbReference type="KEGG" id="nab:B1sIIB91_01985"/>
<evidence type="ECO:0000313" key="2">
    <source>
        <dbReference type="EMBL" id="ASY23691.1"/>
    </source>
</evidence>
<sequence>MDYAQNRRRLIRLIRIYPLIALAVLALAYLLGGFSNRENPIISQDVVITALYLFVGVVPLMFIIGFIAVGKASDKAGLKNNMHSKLNYNQAFDLPSEVMHGYKLALITARPPSLTGLTGDAYLSDASAKCTINKEHVPPVADCECGFYAYSDLIEAKFERSINPGAFLLDVDLYGVGFKYARGYRAETQVVNELITPSRCQFCRILPAKVFVTTYKLGYDDISWWQWHIRCVICSSSFKDKDKLSIDQMSASLKLLIS</sequence>
<accession>A0A249L3N8</accession>
<dbReference type="OrthoDB" id="3570195at2"/>
<name>A0A249L3N8_9ACTN</name>
<feature type="transmembrane region" description="Helical" evidence="1">
    <location>
        <begin position="12"/>
        <end position="34"/>
    </location>
</feature>
<evidence type="ECO:0000313" key="3">
    <source>
        <dbReference type="Proteomes" id="UP000217210"/>
    </source>
</evidence>
<keyword evidence="1" id="KW-1133">Transmembrane helix</keyword>
<keyword evidence="1" id="KW-0472">Membrane</keyword>
<dbReference type="RefSeq" id="WP_095687968.1">
    <property type="nucleotide sequence ID" value="NZ_CP016779.1"/>
</dbReference>
<protein>
    <submittedName>
        <fullName evidence="2">Uncharacterized protein</fullName>
    </submittedName>
</protein>
<dbReference type="EMBL" id="CP016779">
    <property type="protein sequence ID" value="ASY23691.1"/>
    <property type="molecule type" value="Genomic_DNA"/>
</dbReference>
<keyword evidence="3" id="KW-1185">Reference proteome</keyword>
<dbReference type="AlphaFoldDB" id="A0A249L3N8"/>
<reference evidence="2 3" key="1">
    <citation type="submission" date="2016-07" db="EMBL/GenBank/DDBJ databases">
        <title>High microdiversification within the ubiquitous acI lineage of Actinobacteria.</title>
        <authorList>
            <person name="Neuenschwander S.M."/>
            <person name="Salcher M."/>
            <person name="Ghai R."/>
            <person name="Pernthaler J."/>
        </authorList>
    </citation>
    <scope>NUCLEOTIDE SEQUENCE [LARGE SCALE GENOMIC DNA]</scope>
    <source>
        <strain evidence="2">MMS-IIB-91</strain>
    </source>
</reference>
<gene>
    <name evidence="2" type="ORF">B1sIIB91_01985</name>
</gene>
<keyword evidence="1" id="KW-0812">Transmembrane</keyword>
<proteinExistence type="predicted"/>
<evidence type="ECO:0000256" key="1">
    <source>
        <dbReference type="SAM" id="Phobius"/>
    </source>
</evidence>
<feature type="transmembrane region" description="Helical" evidence="1">
    <location>
        <begin position="46"/>
        <end position="69"/>
    </location>
</feature>
<dbReference type="Proteomes" id="UP000217210">
    <property type="component" value="Chromosome"/>
</dbReference>